<comment type="function">
    <text evidence="11">Catalyzes the attachment of valine to tRNA(Val). As ValRS can inadvertently accommodate and process structurally similar amino acids such as threonine, to avoid such errors, it has a 'posttransfer' editing activity that hydrolyzes mischarged Thr-tRNA(Val) in a tRNA-dependent manner.</text>
</comment>
<dbReference type="Gene3D" id="1.10.730.10">
    <property type="entry name" value="Isoleucyl-tRNA Synthetase, Domain 1"/>
    <property type="match status" value="1"/>
</dbReference>
<dbReference type="GO" id="GO:0006438">
    <property type="term" value="P:valyl-tRNA aminoacylation"/>
    <property type="evidence" value="ECO:0007669"/>
    <property type="project" value="UniProtKB-UniRule"/>
</dbReference>
<dbReference type="Gene3D" id="3.40.50.620">
    <property type="entry name" value="HUPs"/>
    <property type="match status" value="2"/>
</dbReference>
<dbReference type="NCBIfam" id="NF004349">
    <property type="entry name" value="PRK05729.1"/>
    <property type="match status" value="1"/>
</dbReference>
<dbReference type="InterPro" id="IPR002303">
    <property type="entry name" value="Valyl-tRNA_ligase"/>
</dbReference>
<keyword evidence="4 11" id="KW-0436">Ligase</keyword>
<keyword evidence="3 11" id="KW-0963">Cytoplasm</keyword>
<feature type="binding site" evidence="11">
    <location>
        <position position="534"/>
    </location>
    <ligand>
        <name>ATP</name>
        <dbReference type="ChEBI" id="CHEBI:30616"/>
    </ligand>
</feature>
<dbReference type="AlphaFoldDB" id="A0A523YR71"/>
<proteinExistence type="inferred from homology"/>
<evidence type="ECO:0000313" key="15">
    <source>
        <dbReference type="EMBL" id="TET93990.1"/>
    </source>
</evidence>
<dbReference type="PANTHER" id="PTHR11946">
    <property type="entry name" value="VALYL-TRNA SYNTHETASES"/>
    <property type="match status" value="1"/>
</dbReference>
<protein>
    <recommendedName>
        <fullName evidence="11">Valine--tRNA ligase</fullName>
        <ecNumber evidence="11">6.1.1.9</ecNumber>
    </recommendedName>
    <alternativeName>
        <fullName evidence="11">Valyl-tRNA synthetase</fullName>
        <shortName evidence="11">ValRS</shortName>
    </alternativeName>
</protein>
<dbReference type="GO" id="GO:0002161">
    <property type="term" value="F:aminoacyl-tRNA deacylase activity"/>
    <property type="evidence" value="ECO:0007669"/>
    <property type="project" value="InterPro"/>
</dbReference>
<evidence type="ECO:0000256" key="11">
    <source>
        <dbReference type="HAMAP-Rule" id="MF_02004"/>
    </source>
</evidence>
<dbReference type="SUPFAM" id="SSF47323">
    <property type="entry name" value="Anticodon-binding domain of a subclass of class I aminoacyl-tRNA synthetases"/>
    <property type="match status" value="1"/>
</dbReference>
<comment type="domain">
    <text evidence="11">The C-terminal coiled-coil domain is crucial for aminoacylation activity.</text>
</comment>
<dbReference type="FunFam" id="3.40.50.620:FF:000032">
    <property type="entry name" value="Valine--tRNA ligase"/>
    <property type="match status" value="1"/>
</dbReference>
<evidence type="ECO:0000313" key="16">
    <source>
        <dbReference type="Proteomes" id="UP000316925"/>
    </source>
</evidence>
<name>A0A523YR71_UNCAE</name>
<dbReference type="InterPro" id="IPR019499">
    <property type="entry name" value="Val-tRNA_synth_tRNA-bd"/>
</dbReference>
<feature type="short sequence motif" description="'HIGH' region" evidence="11">
    <location>
        <begin position="48"/>
        <end position="58"/>
    </location>
</feature>
<evidence type="ECO:0000256" key="7">
    <source>
        <dbReference type="ARBA" id="ARBA00022917"/>
    </source>
</evidence>
<dbReference type="FunFam" id="1.10.730.10:FF:000014">
    <property type="entry name" value="Valine--tRNA ligase"/>
    <property type="match status" value="1"/>
</dbReference>
<organism evidence="15 16">
    <name type="scientific">Aerophobetes bacterium</name>
    <dbReference type="NCBI Taxonomy" id="2030807"/>
    <lineage>
        <taxon>Bacteria</taxon>
        <taxon>Candidatus Aerophobota</taxon>
    </lineage>
</organism>
<evidence type="ECO:0000256" key="1">
    <source>
        <dbReference type="ARBA" id="ARBA00004496"/>
    </source>
</evidence>
<evidence type="ECO:0000256" key="4">
    <source>
        <dbReference type="ARBA" id="ARBA00022598"/>
    </source>
</evidence>
<sequence>MKPLEKMNKRYEPQEIEKKWGDWWEKNNYFSPHPGKKKTTFSMVMPPPNITGALHMGHAFNNTLQDIVARFKRMQGYEVLWVPGIDHAGIATQNVVEKSLAEEGLSRQTLGREKFLQRVWQWKEKYGERIFSQLRKLGVSCSWEDKSFTMDKSHCQAVEEVFVRLYKEGYIYRGDYIINWCPRCETALSDIEVEYEEKQGKLYYIRYPFKNKLDAKKTHLVVATTRPETMLGDTAVAANPKDERYKNLKGTRLRLPLLGRELPFVYDEYVDPEFGTGILKVTPAHDPNDFLIGKRHNLAVINVLNKDGTINKNGDSYQGLDRFECRRKILEDLKRRGCLEKIEDYPYRVGHCYRCRTEVEPYLSPQWFVKMEKLAREAVKAVKEKKIEFIPSFWKKGYFQWLENIHDWCVSRQIWWGHRLPVWHCQSCGKMIVATRKPIQCDGCGSRDLEQDPDVLDTWFSSSLWPFSTLGWPEKKEKLKKFYPTCLLCTAWDILFFWVSRMVMMGLKFTHQIPFRQVYIHPLIGDEKGEKMSKSKGNVVDPLRMMEKYGTDAFRFSLVAPKTDSPYLRFSENRLRGYRNFANKIWNASRFTLMNLTDFRPGGTVDDLKMLELCDKWILGRFFSLVNCVTQHLDHYRFSEAANSLYQFLWGEFCDWYIELVKPRLLGKEGESSRYTAQWILHYVLEGTLKLLHPFMPFITEDIYQQLPIHEESIMISNWPVAKRKAEPEVEEKMNLLMQAIQEVRTVRSEMGVAPEKRIDLYLKSPHKEKLNLLRENRSYIANLVRTEKLIIGEKIAKPTGSISSLVDDIDIFIPLKSQRGFDKERKRLKENLATIEKELKNLEKKLLSKDFIRKAPSEIVRKEKEKSSSLQSRAGKLKRMLREIQKI</sequence>
<feature type="domain" description="Valyl-tRNA synthetase tRNA-binding arm" evidence="14">
    <location>
        <begin position="822"/>
        <end position="885"/>
    </location>
</feature>
<dbReference type="GO" id="GO:0004832">
    <property type="term" value="F:valine-tRNA ligase activity"/>
    <property type="evidence" value="ECO:0007669"/>
    <property type="project" value="UniProtKB-UniRule"/>
</dbReference>
<dbReference type="InterPro" id="IPR009008">
    <property type="entry name" value="Val/Leu/Ile-tRNA-synth_edit"/>
</dbReference>
<dbReference type="InterPro" id="IPR001412">
    <property type="entry name" value="aa-tRNA-synth_I_CS"/>
</dbReference>
<evidence type="ECO:0000256" key="10">
    <source>
        <dbReference type="ARBA" id="ARBA00047552"/>
    </source>
</evidence>
<feature type="domain" description="Aminoacyl-tRNA synthetase class Ia" evidence="12">
    <location>
        <begin position="20"/>
        <end position="560"/>
    </location>
</feature>
<dbReference type="CDD" id="cd00817">
    <property type="entry name" value="ValRS_core"/>
    <property type="match status" value="1"/>
</dbReference>
<dbReference type="InterPro" id="IPR013155">
    <property type="entry name" value="M/V/L/I-tRNA-synth_anticd-bd"/>
</dbReference>
<keyword evidence="5 11" id="KW-0547">Nucleotide-binding</keyword>
<dbReference type="HAMAP" id="MF_02004">
    <property type="entry name" value="Val_tRNA_synth_type1"/>
    <property type="match status" value="1"/>
</dbReference>
<dbReference type="Pfam" id="PF00133">
    <property type="entry name" value="tRNA-synt_1"/>
    <property type="match status" value="1"/>
</dbReference>
<evidence type="ECO:0000256" key="3">
    <source>
        <dbReference type="ARBA" id="ARBA00022490"/>
    </source>
</evidence>
<dbReference type="Pfam" id="PF08264">
    <property type="entry name" value="Anticodon_1"/>
    <property type="match status" value="1"/>
</dbReference>
<evidence type="ECO:0000259" key="13">
    <source>
        <dbReference type="Pfam" id="PF08264"/>
    </source>
</evidence>
<dbReference type="InterPro" id="IPR037118">
    <property type="entry name" value="Val-tRNA_synth_C_sf"/>
</dbReference>
<evidence type="ECO:0000256" key="6">
    <source>
        <dbReference type="ARBA" id="ARBA00022840"/>
    </source>
</evidence>
<comment type="similarity">
    <text evidence="11">Belongs to the class-I aminoacyl-tRNA synthetase family. ValS type 1 subfamily.</text>
</comment>
<dbReference type="CDD" id="cd07962">
    <property type="entry name" value="Anticodon_Ia_Val"/>
    <property type="match status" value="1"/>
</dbReference>
<reference evidence="15 16" key="1">
    <citation type="submission" date="2019-03" db="EMBL/GenBank/DDBJ databases">
        <title>Metabolic potential of uncultured bacteria and archaea associated with petroleum seepage in deep-sea sediments.</title>
        <authorList>
            <person name="Dong X."/>
            <person name="Hubert C."/>
        </authorList>
    </citation>
    <scope>NUCLEOTIDE SEQUENCE [LARGE SCALE GENOMIC DNA]</scope>
    <source>
        <strain evidence="15">E29_bin28</strain>
    </source>
</reference>
<dbReference type="PRINTS" id="PR00986">
    <property type="entry name" value="TRNASYNTHVAL"/>
</dbReference>
<dbReference type="GO" id="GO:0005524">
    <property type="term" value="F:ATP binding"/>
    <property type="evidence" value="ECO:0007669"/>
    <property type="project" value="UniProtKB-UniRule"/>
</dbReference>
<evidence type="ECO:0000259" key="12">
    <source>
        <dbReference type="Pfam" id="PF00133"/>
    </source>
</evidence>
<dbReference type="GO" id="GO:0005829">
    <property type="term" value="C:cytosol"/>
    <property type="evidence" value="ECO:0007669"/>
    <property type="project" value="TreeGrafter"/>
</dbReference>
<accession>A0A523YR71</accession>
<dbReference type="InterPro" id="IPR033705">
    <property type="entry name" value="Anticodon_Ia_Val"/>
</dbReference>
<comment type="domain">
    <text evidence="11">ValRS has two distinct active sites: one for aminoacylation and one for editing. The misactivated threonine is translocated from the active site to the editing site.</text>
</comment>
<evidence type="ECO:0000256" key="9">
    <source>
        <dbReference type="ARBA" id="ARBA00023146"/>
    </source>
</evidence>
<evidence type="ECO:0000256" key="2">
    <source>
        <dbReference type="ARBA" id="ARBA00011245"/>
    </source>
</evidence>
<evidence type="ECO:0000256" key="5">
    <source>
        <dbReference type="ARBA" id="ARBA00022741"/>
    </source>
</evidence>
<dbReference type="InterPro" id="IPR002300">
    <property type="entry name" value="aa-tRNA-synth_Ia"/>
</dbReference>
<dbReference type="PANTHER" id="PTHR11946:SF93">
    <property type="entry name" value="VALINE--TRNA LIGASE, CHLOROPLASTIC_MITOCHONDRIAL 2"/>
    <property type="match status" value="1"/>
</dbReference>
<evidence type="ECO:0000256" key="8">
    <source>
        <dbReference type="ARBA" id="ARBA00023054"/>
    </source>
</evidence>
<dbReference type="InterPro" id="IPR010978">
    <property type="entry name" value="tRNA-bd_arm"/>
</dbReference>
<dbReference type="Pfam" id="PF10458">
    <property type="entry name" value="Val_tRNA-synt_C"/>
    <property type="match status" value="1"/>
</dbReference>
<keyword evidence="8 11" id="KW-0175">Coiled coil</keyword>
<comment type="catalytic activity">
    <reaction evidence="10 11">
        <text>tRNA(Val) + L-valine + ATP = L-valyl-tRNA(Val) + AMP + diphosphate</text>
        <dbReference type="Rhea" id="RHEA:10704"/>
        <dbReference type="Rhea" id="RHEA-COMP:9672"/>
        <dbReference type="Rhea" id="RHEA-COMP:9708"/>
        <dbReference type="ChEBI" id="CHEBI:30616"/>
        <dbReference type="ChEBI" id="CHEBI:33019"/>
        <dbReference type="ChEBI" id="CHEBI:57762"/>
        <dbReference type="ChEBI" id="CHEBI:78442"/>
        <dbReference type="ChEBI" id="CHEBI:78537"/>
        <dbReference type="ChEBI" id="CHEBI:456215"/>
        <dbReference type="EC" id="6.1.1.9"/>
    </reaction>
</comment>
<dbReference type="InterPro" id="IPR014729">
    <property type="entry name" value="Rossmann-like_a/b/a_fold"/>
</dbReference>
<dbReference type="FunFam" id="3.40.50.620:FF:000098">
    <property type="entry name" value="Valine--tRNA ligase"/>
    <property type="match status" value="1"/>
</dbReference>
<keyword evidence="9 11" id="KW-0030">Aminoacyl-tRNA synthetase</keyword>
<dbReference type="SUPFAM" id="SSF46589">
    <property type="entry name" value="tRNA-binding arm"/>
    <property type="match status" value="1"/>
</dbReference>
<evidence type="ECO:0000259" key="14">
    <source>
        <dbReference type="Pfam" id="PF10458"/>
    </source>
</evidence>
<dbReference type="EMBL" id="SOIJ01000046">
    <property type="protein sequence ID" value="TET93990.1"/>
    <property type="molecule type" value="Genomic_DNA"/>
</dbReference>
<dbReference type="Gene3D" id="1.10.287.380">
    <property type="entry name" value="Valyl-tRNA synthetase, C-terminal domain"/>
    <property type="match status" value="1"/>
</dbReference>
<dbReference type="InterPro" id="IPR009080">
    <property type="entry name" value="tRNAsynth_Ia_anticodon-bd"/>
</dbReference>
<keyword evidence="6 11" id="KW-0067">ATP-binding</keyword>
<dbReference type="EC" id="6.1.1.9" evidence="11"/>
<comment type="subunit">
    <text evidence="2 11">Monomer.</text>
</comment>
<dbReference type="Proteomes" id="UP000316925">
    <property type="component" value="Unassembled WGS sequence"/>
</dbReference>
<comment type="subcellular location">
    <subcellularLocation>
        <location evidence="1 11">Cytoplasm</location>
    </subcellularLocation>
</comment>
<comment type="caution">
    <text evidence="15">The sequence shown here is derived from an EMBL/GenBank/DDBJ whole genome shotgun (WGS) entry which is preliminary data.</text>
</comment>
<dbReference type="PROSITE" id="PS00178">
    <property type="entry name" value="AA_TRNA_LIGASE_I"/>
    <property type="match status" value="1"/>
</dbReference>
<keyword evidence="7 11" id="KW-0648">Protein biosynthesis</keyword>
<feature type="short sequence motif" description="'KMSKS' region" evidence="11">
    <location>
        <begin position="531"/>
        <end position="535"/>
    </location>
</feature>
<dbReference type="SUPFAM" id="SSF50677">
    <property type="entry name" value="ValRS/IleRS/LeuRS editing domain"/>
    <property type="match status" value="1"/>
</dbReference>
<dbReference type="NCBIfam" id="TIGR00422">
    <property type="entry name" value="valS"/>
    <property type="match status" value="1"/>
</dbReference>
<gene>
    <name evidence="11" type="primary">valS</name>
    <name evidence="15" type="ORF">E3J33_00890</name>
</gene>
<feature type="coiled-coil region" evidence="11">
    <location>
        <begin position="819"/>
        <end position="846"/>
    </location>
</feature>
<dbReference type="SUPFAM" id="SSF52374">
    <property type="entry name" value="Nucleotidylyl transferase"/>
    <property type="match status" value="1"/>
</dbReference>
<feature type="domain" description="Methionyl/Valyl/Leucyl/Isoleucyl-tRNA synthetase anticodon-binding" evidence="13">
    <location>
        <begin position="615"/>
        <end position="761"/>
    </location>
</feature>